<dbReference type="AlphaFoldDB" id="A0AA89B4Y4"/>
<dbReference type="GO" id="GO:0046872">
    <property type="term" value="F:metal ion binding"/>
    <property type="evidence" value="ECO:0007669"/>
    <property type="project" value="UniProtKB-KW"/>
</dbReference>
<dbReference type="InterPro" id="IPR050295">
    <property type="entry name" value="Plant_2OG-oxidoreductases"/>
</dbReference>
<sequence>MEMIERGCSAEATPLAQDGPATIDVAKLRDELDKKGRAKELTKLATGAKEWGLFLIENHDIPDSILDGVQEVVKCFFRLSLDEKKASLGSYMSKDNKEDGTNLFKTSYLVDRIALKAAPEEGIDIWPRTPSNFRHVVKEFVDEATRVRDELLQALAEALSLEQQAFLRNFEPAKENEVKVKANYYPASPSSNKVLGLPPHSDGSCLTLIMQFDDIGGLEVLKDENWTMVSWPPNKILVNFGDLMEIMSNGRLKSSWHRVVPQANVERISFALFYSPPSHTEIEPVTVRDEDNAADVGGYKKVAVGEYLHHLYTTRSAATTIKESIMFAKLHFNP</sequence>
<evidence type="ECO:0000256" key="2">
    <source>
        <dbReference type="ARBA" id="ARBA00022723"/>
    </source>
</evidence>
<keyword evidence="3 4" id="KW-0408">Iron</keyword>
<evidence type="ECO:0000256" key="3">
    <source>
        <dbReference type="ARBA" id="ARBA00023004"/>
    </source>
</evidence>
<dbReference type="GO" id="GO:0016705">
    <property type="term" value="F:oxidoreductase activity, acting on paired donors, with incorporation or reduction of molecular oxygen"/>
    <property type="evidence" value="ECO:0007669"/>
    <property type="project" value="UniProtKB-ARBA"/>
</dbReference>
<keyword evidence="4" id="KW-0560">Oxidoreductase</keyword>
<keyword evidence="2 4" id="KW-0479">Metal-binding</keyword>
<evidence type="ECO:0000256" key="1">
    <source>
        <dbReference type="ARBA" id="ARBA00008056"/>
    </source>
</evidence>
<comment type="caution">
    <text evidence="6">The sequence shown here is derived from an EMBL/GenBank/DDBJ whole genome shotgun (WGS) entry which is preliminary data.</text>
</comment>
<organism evidence="6 7">
    <name type="scientific">Escallonia herrerae</name>
    <dbReference type="NCBI Taxonomy" id="1293975"/>
    <lineage>
        <taxon>Eukaryota</taxon>
        <taxon>Viridiplantae</taxon>
        <taxon>Streptophyta</taxon>
        <taxon>Embryophyta</taxon>
        <taxon>Tracheophyta</taxon>
        <taxon>Spermatophyta</taxon>
        <taxon>Magnoliopsida</taxon>
        <taxon>eudicotyledons</taxon>
        <taxon>Gunneridae</taxon>
        <taxon>Pentapetalae</taxon>
        <taxon>asterids</taxon>
        <taxon>campanulids</taxon>
        <taxon>Escalloniales</taxon>
        <taxon>Escalloniaceae</taxon>
        <taxon>Escallonia</taxon>
    </lineage>
</organism>
<evidence type="ECO:0000313" key="6">
    <source>
        <dbReference type="EMBL" id="KAK3029594.1"/>
    </source>
</evidence>
<feature type="domain" description="Fe2OG dioxygenase" evidence="5">
    <location>
        <begin position="174"/>
        <end position="276"/>
    </location>
</feature>
<dbReference type="Gene3D" id="2.60.120.330">
    <property type="entry name" value="B-lactam Antibiotic, Isopenicillin N Synthase, Chain"/>
    <property type="match status" value="1"/>
</dbReference>
<evidence type="ECO:0000256" key="4">
    <source>
        <dbReference type="RuleBase" id="RU003682"/>
    </source>
</evidence>
<dbReference type="EMBL" id="JAVXUP010000374">
    <property type="protein sequence ID" value="KAK3029594.1"/>
    <property type="molecule type" value="Genomic_DNA"/>
</dbReference>
<evidence type="ECO:0000313" key="7">
    <source>
        <dbReference type="Proteomes" id="UP001188597"/>
    </source>
</evidence>
<name>A0AA89B4Y4_9ASTE</name>
<dbReference type="InterPro" id="IPR005123">
    <property type="entry name" value="Oxoglu/Fe-dep_dioxygenase_dom"/>
</dbReference>
<proteinExistence type="inferred from homology"/>
<dbReference type="InterPro" id="IPR044861">
    <property type="entry name" value="IPNS-like_FE2OG_OXY"/>
</dbReference>
<gene>
    <name evidence="6" type="ORF">RJ639_039881</name>
</gene>
<dbReference type="PROSITE" id="PS51471">
    <property type="entry name" value="FE2OG_OXY"/>
    <property type="match status" value="1"/>
</dbReference>
<dbReference type="Pfam" id="PF14226">
    <property type="entry name" value="DIOX_N"/>
    <property type="match status" value="1"/>
</dbReference>
<dbReference type="PANTHER" id="PTHR47991">
    <property type="entry name" value="OXOGLUTARATE/IRON-DEPENDENT DIOXYGENASE"/>
    <property type="match status" value="1"/>
</dbReference>
<protein>
    <recommendedName>
        <fullName evidence="5">Fe2OG dioxygenase domain-containing protein</fullName>
    </recommendedName>
</protein>
<dbReference type="Proteomes" id="UP001188597">
    <property type="component" value="Unassembled WGS sequence"/>
</dbReference>
<comment type="similarity">
    <text evidence="1 4">Belongs to the iron/ascorbate-dependent oxidoreductase family.</text>
</comment>
<dbReference type="InterPro" id="IPR026992">
    <property type="entry name" value="DIOX_N"/>
</dbReference>
<dbReference type="InterPro" id="IPR027443">
    <property type="entry name" value="IPNS-like_sf"/>
</dbReference>
<evidence type="ECO:0000259" key="5">
    <source>
        <dbReference type="PROSITE" id="PS51471"/>
    </source>
</evidence>
<keyword evidence="7" id="KW-1185">Reference proteome</keyword>
<dbReference type="Pfam" id="PF03171">
    <property type="entry name" value="2OG-FeII_Oxy"/>
    <property type="match status" value="1"/>
</dbReference>
<reference evidence="6" key="1">
    <citation type="submission" date="2022-12" db="EMBL/GenBank/DDBJ databases">
        <title>Draft genome assemblies for two species of Escallonia (Escalloniales).</title>
        <authorList>
            <person name="Chanderbali A."/>
            <person name="Dervinis C."/>
            <person name="Anghel I."/>
            <person name="Soltis D."/>
            <person name="Soltis P."/>
            <person name="Zapata F."/>
        </authorList>
    </citation>
    <scope>NUCLEOTIDE SEQUENCE</scope>
    <source>
        <strain evidence="6">UCBG64.0493</strain>
        <tissue evidence="6">Leaf</tissue>
    </source>
</reference>
<accession>A0AA89B4Y4</accession>
<dbReference type="SUPFAM" id="SSF51197">
    <property type="entry name" value="Clavaminate synthase-like"/>
    <property type="match status" value="1"/>
</dbReference>